<gene>
    <name evidence="1" type="ORF">CQW23_27793</name>
</gene>
<reference evidence="2" key="2">
    <citation type="journal article" date="2017" name="J. Anim. Genet.">
        <title>Multiple reference genome sequences of hot pepper reveal the massive evolution of plant disease resistance genes by retroduplication.</title>
        <authorList>
            <person name="Kim S."/>
            <person name="Park J."/>
            <person name="Yeom S.-I."/>
            <person name="Kim Y.-M."/>
            <person name="Seo E."/>
            <person name="Kim K.-T."/>
            <person name="Kim M.-S."/>
            <person name="Lee J.M."/>
            <person name="Cheong K."/>
            <person name="Shin H.-S."/>
            <person name="Kim S.-B."/>
            <person name="Han K."/>
            <person name="Lee J."/>
            <person name="Park M."/>
            <person name="Lee H.-A."/>
            <person name="Lee H.-Y."/>
            <person name="Lee Y."/>
            <person name="Oh S."/>
            <person name="Lee J.H."/>
            <person name="Choi E."/>
            <person name="Choi E."/>
            <person name="Lee S.E."/>
            <person name="Jeon J."/>
            <person name="Kim H."/>
            <person name="Choi G."/>
            <person name="Song H."/>
            <person name="Lee J."/>
            <person name="Lee S.-C."/>
            <person name="Kwon J.-K."/>
            <person name="Lee H.-Y."/>
            <person name="Koo N."/>
            <person name="Hong Y."/>
            <person name="Kim R.W."/>
            <person name="Kang W.-H."/>
            <person name="Huh J.H."/>
            <person name="Kang B.-C."/>
            <person name="Yang T.-J."/>
            <person name="Lee Y.-H."/>
            <person name="Bennetzen J.L."/>
            <person name="Choi D."/>
        </authorList>
    </citation>
    <scope>NUCLEOTIDE SEQUENCE [LARGE SCALE GENOMIC DNA]</scope>
    <source>
        <strain evidence="2">cv. PBC81</strain>
    </source>
</reference>
<protein>
    <submittedName>
        <fullName evidence="1">Uncharacterized protein</fullName>
    </submittedName>
</protein>
<dbReference type="EMBL" id="MLFT02000012">
    <property type="protein sequence ID" value="PHT31456.1"/>
    <property type="molecule type" value="Genomic_DNA"/>
</dbReference>
<evidence type="ECO:0000313" key="2">
    <source>
        <dbReference type="Proteomes" id="UP000224567"/>
    </source>
</evidence>
<dbReference type="AlphaFoldDB" id="A0A2G2VER7"/>
<dbReference type="Proteomes" id="UP000224567">
    <property type="component" value="Unassembled WGS sequence"/>
</dbReference>
<organism evidence="1 2">
    <name type="scientific">Capsicum baccatum</name>
    <name type="common">Peruvian pepper</name>
    <dbReference type="NCBI Taxonomy" id="33114"/>
    <lineage>
        <taxon>Eukaryota</taxon>
        <taxon>Viridiplantae</taxon>
        <taxon>Streptophyta</taxon>
        <taxon>Embryophyta</taxon>
        <taxon>Tracheophyta</taxon>
        <taxon>Spermatophyta</taxon>
        <taxon>Magnoliopsida</taxon>
        <taxon>eudicotyledons</taxon>
        <taxon>Gunneridae</taxon>
        <taxon>Pentapetalae</taxon>
        <taxon>asterids</taxon>
        <taxon>lamiids</taxon>
        <taxon>Solanales</taxon>
        <taxon>Solanaceae</taxon>
        <taxon>Solanoideae</taxon>
        <taxon>Capsiceae</taxon>
        <taxon>Capsicum</taxon>
    </lineage>
</organism>
<proteinExistence type="predicted"/>
<sequence length="88" mass="9472">MICFANGQAQQSPSVKDILLGFGLVGVDKERMSDIATQIGKMNNDSQMMDATTSVGETNIATSSRTNAPPTMALAEKPEKFSGIDFKW</sequence>
<name>A0A2G2VER7_CAPBA</name>
<evidence type="ECO:0000313" key="1">
    <source>
        <dbReference type="EMBL" id="PHT31456.1"/>
    </source>
</evidence>
<accession>A0A2G2VER7</accession>
<keyword evidence="2" id="KW-1185">Reference proteome</keyword>
<reference evidence="1 2" key="1">
    <citation type="journal article" date="2017" name="Genome Biol.">
        <title>New reference genome sequences of hot pepper reveal the massive evolution of plant disease-resistance genes by retroduplication.</title>
        <authorList>
            <person name="Kim S."/>
            <person name="Park J."/>
            <person name="Yeom S.I."/>
            <person name="Kim Y.M."/>
            <person name="Seo E."/>
            <person name="Kim K.T."/>
            <person name="Kim M.S."/>
            <person name="Lee J.M."/>
            <person name="Cheong K."/>
            <person name="Shin H.S."/>
            <person name="Kim S.B."/>
            <person name="Han K."/>
            <person name="Lee J."/>
            <person name="Park M."/>
            <person name="Lee H.A."/>
            <person name="Lee H.Y."/>
            <person name="Lee Y."/>
            <person name="Oh S."/>
            <person name="Lee J.H."/>
            <person name="Choi E."/>
            <person name="Choi E."/>
            <person name="Lee S.E."/>
            <person name="Jeon J."/>
            <person name="Kim H."/>
            <person name="Choi G."/>
            <person name="Song H."/>
            <person name="Lee J."/>
            <person name="Lee S.C."/>
            <person name="Kwon J.K."/>
            <person name="Lee H.Y."/>
            <person name="Koo N."/>
            <person name="Hong Y."/>
            <person name="Kim R.W."/>
            <person name="Kang W.H."/>
            <person name="Huh J.H."/>
            <person name="Kang B.C."/>
            <person name="Yang T.J."/>
            <person name="Lee Y.H."/>
            <person name="Bennetzen J.L."/>
            <person name="Choi D."/>
        </authorList>
    </citation>
    <scope>NUCLEOTIDE SEQUENCE [LARGE SCALE GENOMIC DNA]</scope>
    <source>
        <strain evidence="2">cv. PBC81</strain>
    </source>
</reference>
<comment type="caution">
    <text evidence="1">The sequence shown here is derived from an EMBL/GenBank/DDBJ whole genome shotgun (WGS) entry which is preliminary data.</text>
</comment>